<evidence type="ECO:0000313" key="3">
    <source>
        <dbReference type="Proteomes" id="UP000185687"/>
    </source>
</evidence>
<dbReference type="RefSeq" id="WP_076582659.1">
    <property type="nucleotide sequence ID" value="NZ_CP019327.1"/>
</dbReference>
<dbReference type="AlphaFoldDB" id="A0A1N7ENR1"/>
<proteinExistence type="predicted"/>
<sequence>MDAKTPAASETDRSNTDAYSRRTVVAVGGTLSVVSLAGCATLMDLFADFVLEDVNVLNDTSAPVSGTLQITAPDDGVVLEESFDLEETDENEDSQVEYGDVWGASGDYEVQLELDDEIEGDASKTESVSVTDPDEEMLIIALGGADADDPIVFAVVTDVSELEEYVDE</sequence>
<gene>
    <name evidence="1" type="ORF">BB347_15085</name>
    <name evidence="2" type="ORF">SAMN05421809_2736</name>
</gene>
<dbReference type="GeneID" id="30957294"/>
<dbReference type="EMBL" id="FTNP01000004">
    <property type="protein sequence ID" value="SIR89727.1"/>
    <property type="molecule type" value="Genomic_DNA"/>
</dbReference>
<organism evidence="2 3">
    <name type="scientific">Natronorubrum daqingense</name>
    <dbReference type="NCBI Taxonomy" id="588898"/>
    <lineage>
        <taxon>Archaea</taxon>
        <taxon>Methanobacteriati</taxon>
        <taxon>Methanobacteriota</taxon>
        <taxon>Stenosarchaea group</taxon>
        <taxon>Halobacteria</taxon>
        <taxon>Halobacteriales</taxon>
        <taxon>Natrialbaceae</taxon>
        <taxon>Natronorubrum</taxon>
    </lineage>
</organism>
<accession>A0A1N7ENR1</accession>
<reference evidence="1 4" key="1">
    <citation type="submission" date="2017-01" db="EMBL/GenBank/DDBJ databases">
        <title>Complete genome sequence of Haloterrigena daqingensis type strain (JX313T).</title>
        <authorList>
            <person name="Shuang W."/>
        </authorList>
    </citation>
    <scope>NUCLEOTIDE SEQUENCE [LARGE SCALE GENOMIC DNA]</scope>
    <source>
        <strain evidence="1 4">JX313</strain>
    </source>
</reference>
<dbReference type="Proteomes" id="UP000185687">
    <property type="component" value="Unassembled WGS sequence"/>
</dbReference>
<keyword evidence="3" id="KW-1185">Reference proteome</keyword>
<dbReference type="OrthoDB" id="325775at2157"/>
<dbReference type="Proteomes" id="UP000187321">
    <property type="component" value="Chromosome"/>
</dbReference>
<protein>
    <submittedName>
        <fullName evidence="2">Uncharacterized protein</fullName>
    </submittedName>
</protein>
<evidence type="ECO:0000313" key="4">
    <source>
        <dbReference type="Proteomes" id="UP000187321"/>
    </source>
</evidence>
<dbReference type="KEGG" id="hda:BB347_15085"/>
<name>A0A1N7ENR1_9EURY</name>
<evidence type="ECO:0000313" key="2">
    <source>
        <dbReference type="EMBL" id="SIR89727.1"/>
    </source>
</evidence>
<dbReference type="STRING" id="588898.BB347_15085"/>
<reference evidence="2 3" key="2">
    <citation type="submission" date="2017-01" db="EMBL/GenBank/DDBJ databases">
        <authorList>
            <person name="Mah S.A."/>
            <person name="Swanson W.J."/>
            <person name="Moy G.W."/>
            <person name="Vacquier V.D."/>
        </authorList>
    </citation>
    <scope>NUCLEOTIDE SEQUENCE [LARGE SCALE GENOMIC DNA]</scope>
    <source>
        <strain evidence="2 3">CGMCC 1.8909</strain>
    </source>
</reference>
<evidence type="ECO:0000313" key="1">
    <source>
        <dbReference type="EMBL" id="APX97835.1"/>
    </source>
</evidence>
<dbReference type="EMBL" id="CP019327">
    <property type="protein sequence ID" value="APX97835.1"/>
    <property type="molecule type" value="Genomic_DNA"/>
</dbReference>